<dbReference type="EMBL" id="BGPR01007467">
    <property type="protein sequence ID" value="GBN27075.1"/>
    <property type="molecule type" value="Genomic_DNA"/>
</dbReference>
<comment type="caution">
    <text evidence="1">The sequence shown here is derived from an EMBL/GenBank/DDBJ whole genome shotgun (WGS) entry which is preliminary data.</text>
</comment>
<organism evidence="1 2">
    <name type="scientific">Araneus ventricosus</name>
    <name type="common">Orbweaver spider</name>
    <name type="synonym">Epeira ventricosa</name>
    <dbReference type="NCBI Taxonomy" id="182803"/>
    <lineage>
        <taxon>Eukaryota</taxon>
        <taxon>Metazoa</taxon>
        <taxon>Ecdysozoa</taxon>
        <taxon>Arthropoda</taxon>
        <taxon>Chelicerata</taxon>
        <taxon>Arachnida</taxon>
        <taxon>Araneae</taxon>
        <taxon>Araneomorphae</taxon>
        <taxon>Entelegynae</taxon>
        <taxon>Araneoidea</taxon>
        <taxon>Araneidae</taxon>
        <taxon>Araneus</taxon>
    </lineage>
</organism>
<proteinExistence type="predicted"/>
<keyword evidence="2" id="KW-1185">Reference proteome</keyword>
<dbReference type="AlphaFoldDB" id="A0A4Y2MIT6"/>
<evidence type="ECO:0000313" key="2">
    <source>
        <dbReference type="Proteomes" id="UP000499080"/>
    </source>
</evidence>
<name>A0A4Y2MIT6_ARAVE</name>
<protein>
    <submittedName>
        <fullName evidence="1">Uncharacterized protein</fullName>
    </submittedName>
</protein>
<gene>
    <name evidence="1" type="ORF">AVEN_158762_1</name>
</gene>
<accession>A0A4Y2MIT6</accession>
<dbReference type="Proteomes" id="UP000499080">
    <property type="component" value="Unassembled WGS sequence"/>
</dbReference>
<sequence length="139" mass="15904">MFGEENGEKPFYQQNSFKPSNIRKKSENKTDIFYSVVSGLSPLHVIRGETVNAKRYRSGILHSDVRNFRAEVSPDLDDNAHLHRAGLTEQNVVLVPVTRPVTDRFDGQDAGILFKKFKINKKKEMYTLCTAQAFSLLHY</sequence>
<evidence type="ECO:0000313" key="1">
    <source>
        <dbReference type="EMBL" id="GBN27075.1"/>
    </source>
</evidence>
<reference evidence="1 2" key="1">
    <citation type="journal article" date="2019" name="Sci. Rep.">
        <title>Orb-weaving spider Araneus ventricosus genome elucidates the spidroin gene catalogue.</title>
        <authorList>
            <person name="Kono N."/>
            <person name="Nakamura H."/>
            <person name="Ohtoshi R."/>
            <person name="Moran D.A.P."/>
            <person name="Shinohara A."/>
            <person name="Yoshida Y."/>
            <person name="Fujiwara M."/>
            <person name="Mori M."/>
            <person name="Tomita M."/>
            <person name="Arakawa K."/>
        </authorList>
    </citation>
    <scope>NUCLEOTIDE SEQUENCE [LARGE SCALE GENOMIC DNA]</scope>
</reference>